<evidence type="ECO:0000256" key="2">
    <source>
        <dbReference type="SAM" id="SignalP"/>
    </source>
</evidence>
<keyword evidence="4" id="KW-1185">Reference proteome</keyword>
<organism evidence="3 4">
    <name type="scientific">Pieris macdunnoughi</name>
    <dbReference type="NCBI Taxonomy" id="345717"/>
    <lineage>
        <taxon>Eukaryota</taxon>
        <taxon>Metazoa</taxon>
        <taxon>Ecdysozoa</taxon>
        <taxon>Arthropoda</taxon>
        <taxon>Hexapoda</taxon>
        <taxon>Insecta</taxon>
        <taxon>Pterygota</taxon>
        <taxon>Neoptera</taxon>
        <taxon>Endopterygota</taxon>
        <taxon>Lepidoptera</taxon>
        <taxon>Glossata</taxon>
        <taxon>Ditrysia</taxon>
        <taxon>Papilionoidea</taxon>
        <taxon>Pieridae</taxon>
        <taxon>Pierinae</taxon>
        <taxon>Pieris</taxon>
    </lineage>
</organism>
<dbReference type="Proteomes" id="UP000663880">
    <property type="component" value="Unassembled WGS sequence"/>
</dbReference>
<proteinExistence type="predicted"/>
<feature type="chain" id="PRO_5032883535" evidence="2">
    <location>
        <begin position="23"/>
        <end position="73"/>
    </location>
</feature>
<gene>
    <name evidence="3" type="ORF">PMACD_LOCUS14340</name>
</gene>
<name>A0A821X5B1_9NEOP</name>
<feature type="region of interest" description="Disordered" evidence="1">
    <location>
        <begin position="40"/>
        <end position="73"/>
    </location>
</feature>
<feature type="signal peptide" evidence="2">
    <location>
        <begin position="1"/>
        <end position="22"/>
    </location>
</feature>
<comment type="caution">
    <text evidence="3">The sequence shown here is derived from an EMBL/GenBank/DDBJ whole genome shotgun (WGS) entry which is preliminary data.</text>
</comment>
<dbReference type="OrthoDB" id="7431079at2759"/>
<evidence type="ECO:0000313" key="3">
    <source>
        <dbReference type="EMBL" id="CAF4936819.1"/>
    </source>
</evidence>
<reference evidence="3" key="1">
    <citation type="submission" date="2021-02" db="EMBL/GenBank/DDBJ databases">
        <authorList>
            <person name="Steward A R."/>
        </authorList>
    </citation>
    <scope>NUCLEOTIDE SEQUENCE</scope>
</reference>
<dbReference type="EMBL" id="CAJOBZ010000064">
    <property type="protein sequence ID" value="CAF4936819.1"/>
    <property type="molecule type" value="Genomic_DNA"/>
</dbReference>
<accession>A0A821X5B1</accession>
<evidence type="ECO:0000256" key="1">
    <source>
        <dbReference type="SAM" id="MobiDB-lite"/>
    </source>
</evidence>
<dbReference type="AlphaFoldDB" id="A0A821X5B1"/>
<keyword evidence="2" id="KW-0732">Signal</keyword>
<protein>
    <submittedName>
        <fullName evidence="3">Uncharacterized protein</fullName>
    </submittedName>
</protein>
<sequence length="73" mass="8267">MAGGQRQWLVALVWAALGSVLADSWTTYQEQPCCRPVTHHRVRHHRGHPVAAQASASRRKRPLRPSYTRQNLG</sequence>
<evidence type="ECO:0000313" key="4">
    <source>
        <dbReference type="Proteomes" id="UP000663880"/>
    </source>
</evidence>